<dbReference type="PANTHER" id="PTHR10309">
    <property type="entry name" value="MANNOSE-6-PHOSPHATE ISOMERASE"/>
    <property type="match status" value="1"/>
</dbReference>
<organism evidence="11 12">
    <name type="scientific">Nesterenkonia sandarakina</name>
    <dbReference type="NCBI Taxonomy" id="272918"/>
    <lineage>
        <taxon>Bacteria</taxon>
        <taxon>Bacillati</taxon>
        <taxon>Actinomycetota</taxon>
        <taxon>Actinomycetes</taxon>
        <taxon>Micrococcales</taxon>
        <taxon>Micrococcaceae</taxon>
        <taxon>Nesterenkonia</taxon>
    </lineage>
</organism>
<feature type="binding site" evidence="8">
    <location>
        <position position="273"/>
    </location>
    <ligand>
        <name>Zn(2+)</name>
        <dbReference type="ChEBI" id="CHEBI:29105"/>
    </ligand>
</feature>
<evidence type="ECO:0000256" key="8">
    <source>
        <dbReference type="PIRSR" id="PIRSR001480-2"/>
    </source>
</evidence>
<protein>
    <recommendedName>
        <fullName evidence="3">mannose-6-phosphate isomerase</fullName>
        <ecNumber evidence="3">5.3.1.8</ecNumber>
    </recommendedName>
</protein>
<dbReference type="OrthoDB" id="9792649at2"/>
<reference evidence="11 12" key="1">
    <citation type="submission" date="2018-03" db="EMBL/GenBank/DDBJ databases">
        <title>Comparative analysis of microorganisms from saline springs in Andes Mountain Range, Colombia.</title>
        <authorList>
            <person name="Rubin E."/>
        </authorList>
    </citation>
    <scope>NUCLEOTIDE SEQUENCE [LARGE SCALE GENOMIC DNA]</scope>
    <source>
        <strain evidence="11 12">CG 35</strain>
    </source>
</reference>
<keyword evidence="6 11" id="KW-0413">Isomerase</keyword>
<dbReference type="GO" id="GO:0005975">
    <property type="term" value="P:carbohydrate metabolic process"/>
    <property type="evidence" value="ECO:0007669"/>
    <property type="project" value="InterPro"/>
</dbReference>
<evidence type="ECO:0000256" key="1">
    <source>
        <dbReference type="ARBA" id="ARBA00000757"/>
    </source>
</evidence>
<evidence type="ECO:0000256" key="3">
    <source>
        <dbReference type="ARBA" id="ARBA00011956"/>
    </source>
</evidence>
<evidence type="ECO:0000256" key="5">
    <source>
        <dbReference type="ARBA" id="ARBA00022833"/>
    </source>
</evidence>
<dbReference type="AlphaFoldDB" id="A0A2T0YRJ8"/>
<feature type="region of interest" description="Disordered" evidence="9">
    <location>
        <begin position="383"/>
        <end position="447"/>
    </location>
</feature>
<evidence type="ECO:0000256" key="4">
    <source>
        <dbReference type="ARBA" id="ARBA00022723"/>
    </source>
</evidence>
<feature type="domain" description="Phosphomannose isomerase type I catalytic" evidence="10">
    <location>
        <begin position="1"/>
        <end position="143"/>
    </location>
</feature>
<evidence type="ECO:0000256" key="2">
    <source>
        <dbReference type="ARBA" id="ARBA00010772"/>
    </source>
</evidence>
<comment type="catalytic activity">
    <reaction evidence="1">
        <text>D-mannose 6-phosphate = D-fructose 6-phosphate</text>
        <dbReference type="Rhea" id="RHEA:12356"/>
        <dbReference type="ChEBI" id="CHEBI:58735"/>
        <dbReference type="ChEBI" id="CHEBI:61527"/>
        <dbReference type="EC" id="5.3.1.8"/>
    </reaction>
</comment>
<dbReference type="EC" id="5.3.1.8" evidence="3"/>
<dbReference type="EMBL" id="PVTY01000003">
    <property type="protein sequence ID" value="PRZ18164.1"/>
    <property type="molecule type" value="Genomic_DNA"/>
</dbReference>
<feature type="binding site" evidence="8">
    <location>
        <position position="127"/>
    </location>
    <ligand>
        <name>Zn(2+)</name>
        <dbReference type="ChEBI" id="CHEBI:29105"/>
    </ligand>
</feature>
<dbReference type="GO" id="GO:0008270">
    <property type="term" value="F:zinc ion binding"/>
    <property type="evidence" value="ECO:0007669"/>
    <property type="project" value="InterPro"/>
</dbReference>
<proteinExistence type="inferred from homology"/>
<feature type="binding site" evidence="8">
    <location>
        <position position="92"/>
    </location>
    <ligand>
        <name>Zn(2+)</name>
        <dbReference type="ChEBI" id="CHEBI:29105"/>
    </ligand>
</feature>
<dbReference type="Gene3D" id="1.10.441.10">
    <property type="entry name" value="Phosphomannose Isomerase, domain 2"/>
    <property type="match status" value="1"/>
</dbReference>
<dbReference type="GO" id="GO:0009298">
    <property type="term" value="P:GDP-mannose biosynthetic process"/>
    <property type="evidence" value="ECO:0007669"/>
    <property type="project" value="InterPro"/>
</dbReference>
<feature type="compositionally biased region" description="Polar residues" evidence="9">
    <location>
        <begin position="398"/>
        <end position="408"/>
    </location>
</feature>
<dbReference type="InterPro" id="IPR001250">
    <property type="entry name" value="Man6P_Isoase-1"/>
</dbReference>
<feature type="active site" evidence="7">
    <location>
        <position position="292"/>
    </location>
</feature>
<dbReference type="InterPro" id="IPR014710">
    <property type="entry name" value="RmlC-like_jellyroll"/>
</dbReference>
<dbReference type="InterPro" id="IPR016305">
    <property type="entry name" value="Mannose-6-P_Isomerase"/>
</dbReference>
<comment type="similarity">
    <text evidence="2">Belongs to the mannose-6-phosphate isomerase type 1 family.</text>
</comment>
<dbReference type="PRINTS" id="PR00714">
    <property type="entry name" value="MAN6PISMRASE"/>
</dbReference>
<comment type="caution">
    <text evidence="11">The sequence shown here is derived from an EMBL/GenBank/DDBJ whole genome shotgun (WGS) entry which is preliminary data.</text>
</comment>
<dbReference type="SUPFAM" id="SSF51182">
    <property type="entry name" value="RmlC-like cupins"/>
    <property type="match status" value="1"/>
</dbReference>
<dbReference type="PANTHER" id="PTHR10309:SF0">
    <property type="entry name" value="MANNOSE-6-PHOSPHATE ISOMERASE"/>
    <property type="match status" value="1"/>
</dbReference>
<evidence type="ECO:0000256" key="9">
    <source>
        <dbReference type="SAM" id="MobiDB-lite"/>
    </source>
</evidence>
<keyword evidence="5 8" id="KW-0862">Zinc</keyword>
<name>A0A2T0YRJ8_9MICC</name>
<evidence type="ECO:0000256" key="7">
    <source>
        <dbReference type="PIRSR" id="PIRSR001480-1"/>
    </source>
</evidence>
<dbReference type="PIRSF" id="PIRSF001480">
    <property type="entry name" value="Mannose-6-phosphate_isomerase"/>
    <property type="match status" value="1"/>
</dbReference>
<evidence type="ECO:0000313" key="12">
    <source>
        <dbReference type="Proteomes" id="UP000238217"/>
    </source>
</evidence>
<dbReference type="Gene3D" id="2.60.120.10">
    <property type="entry name" value="Jelly Rolls"/>
    <property type="match status" value="2"/>
</dbReference>
<dbReference type="NCBIfam" id="TIGR00218">
    <property type="entry name" value="manA"/>
    <property type="match status" value="1"/>
</dbReference>
<dbReference type="GO" id="GO:0004476">
    <property type="term" value="F:mannose-6-phosphate isomerase activity"/>
    <property type="evidence" value="ECO:0007669"/>
    <property type="project" value="UniProtKB-EC"/>
</dbReference>
<evidence type="ECO:0000313" key="11">
    <source>
        <dbReference type="EMBL" id="PRZ18164.1"/>
    </source>
</evidence>
<comment type="cofactor">
    <cofactor evidence="8">
        <name>Zn(2+)</name>
        <dbReference type="ChEBI" id="CHEBI:29105"/>
    </cofactor>
    <text evidence="8">Binds 1 zinc ion per subunit.</text>
</comment>
<dbReference type="InterPro" id="IPR046457">
    <property type="entry name" value="PMI_typeI_cat"/>
</dbReference>
<dbReference type="GO" id="GO:0005829">
    <property type="term" value="C:cytosol"/>
    <property type="evidence" value="ECO:0007669"/>
    <property type="project" value="TreeGrafter"/>
</dbReference>
<sequence length="447" mass="47070">MFKMINPVREYAWGSTTAFSELFGWTASATPRAEIWMGAHPGDPSSLELGPESPQRPISLPDYLRSAQEAPADFPFLLKVLAAEQPLSIQSHPTVERARRGFAAEETAGVALDAPHRSYKDPNAKPELIVALTEFSALCGFRPYAEAASVLSALRAGLASAAGDQQLLVLLERLGEFVAGQDYRGALEHLLRSERDAAVAAAAELCSHLDQVEQGSGAGGDALGEALDQGTREMLAQVSAAFPADPGIFVTLLLNRVKLQPGESIYLPAGNLHAYLSGVGVELMGNSDNVLRGGLTSKHLDVDELLDVTDCGALPVPRCPVAQSGSAPRRVQYDAPFDEFRLERIEFPGETVLEQSGHGVVLCTAGQLTLHAPAGVSDQALAGASAPGVDDAGLTEAPGTSRTLTLNPGESAFLPDSTGHRLSASAPAQAFVASTTSARQDQEHPRP</sequence>
<dbReference type="InterPro" id="IPR011051">
    <property type="entry name" value="RmlC_Cupin_sf"/>
</dbReference>
<evidence type="ECO:0000259" key="10">
    <source>
        <dbReference type="Pfam" id="PF20511"/>
    </source>
</evidence>
<dbReference type="Pfam" id="PF20511">
    <property type="entry name" value="PMI_typeI_cat"/>
    <property type="match status" value="1"/>
</dbReference>
<accession>A0A2T0YRJ8</accession>
<keyword evidence="4 8" id="KW-0479">Metal-binding</keyword>
<dbReference type="Proteomes" id="UP000238217">
    <property type="component" value="Unassembled WGS sequence"/>
</dbReference>
<dbReference type="RefSeq" id="WP_106122053.1">
    <property type="nucleotide sequence ID" value="NZ_PVTY01000003.1"/>
</dbReference>
<dbReference type="CDD" id="cd07011">
    <property type="entry name" value="cupin_PMI_type_I_N"/>
    <property type="match status" value="1"/>
</dbReference>
<evidence type="ECO:0000256" key="6">
    <source>
        <dbReference type="ARBA" id="ARBA00023235"/>
    </source>
</evidence>
<feature type="binding site" evidence="8">
    <location>
        <position position="90"/>
    </location>
    <ligand>
        <name>Zn(2+)</name>
        <dbReference type="ChEBI" id="CHEBI:29105"/>
    </ligand>
</feature>
<keyword evidence="12" id="KW-1185">Reference proteome</keyword>
<gene>
    <name evidence="11" type="ORF">BCL67_103150</name>
</gene>